<dbReference type="EMBL" id="CAJVPZ010009083">
    <property type="protein sequence ID" value="CAG8605027.1"/>
    <property type="molecule type" value="Genomic_DNA"/>
</dbReference>
<proteinExistence type="predicted"/>
<sequence length="115" mass="13648">MFIAVVQENFAIAEEEKHKIQVETFRRNADPTIKKDFVIERWNIYRFFKEKPKALAIENLPSSLILHTQKSRVRELLEDDDNTNKKKSKKYGIMGPTDRLVISVKRFFGYEEIDN</sequence>
<gene>
    <name evidence="1" type="ORF">RFULGI_LOCUS6752</name>
</gene>
<dbReference type="Proteomes" id="UP000789396">
    <property type="component" value="Unassembled WGS sequence"/>
</dbReference>
<dbReference type="AlphaFoldDB" id="A0A9N9CIU4"/>
<feature type="non-terminal residue" evidence="1">
    <location>
        <position position="115"/>
    </location>
</feature>
<evidence type="ECO:0000313" key="1">
    <source>
        <dbReference type="EMBL" id="CAG8605027.1"/>
    </source>
</evidence>
<protein>
    <submittedName>
        <fullName evidence="1">225_t:CDS:1</fullName>
    </submittedName>
</protein>
<comment type="caution">
    <text evidence="1">The sequence shown here is derived from an EMBL/GenBank/DDBJ whole genome shotgun (WGS) entry which is preliminary data.</text>
</comment>
<organism evidence="1 2">
    <name type="scientific">Racocetra fulgida</name>
    <dbReference type="NCBI Taxonomy" id="60492"/>
    <lineage>
        <taxon>Eukaryota</taxon>
        <taxon>Fungi</taxon>
        <taxon>Fungi incertae sedis</taxon>
        <taxon>Mucoromycota</taxon>
        <taxon>Glomeromycotina</taxon>
        <taxon>Glomeromycetes</taxon>
        <taxon>Diversisporales</taxon>
        <taxon>Gigasporaceae</taxon>
        <taxon>Racocetra</taxon>
    </lineage>
</organism>
<name>A0A9N9CIU4_9GLOM</name>
<evidence type="ECO:0000313" key="2">
    <source>
        <dbReference type="Proteomes" id="UP000789396"/>
    </source>
</evidence>
<accession>A0A9N9CIU4</accession>
<reference evidence="1" key="1">
    <citation type="submission" date="2021-06" db="EMBL/GenBank/DDBJ databases">
        <authorList>
            <person name="Kallberg Y."/>
            <person name="Tangrot J."/>
            <person name="Rosling A."/>
        </authorList>
    </citation>
    <scope>NUCLEOTIDE SEQUENCE</scope>
    <source>
        <strain evidence="1">IN212</strain>
    </source>
</reference>
<dbReference type="OrthoDB" id="416585at2759"/>
<keyword evidence="2" id="KW-1185">Reference proteome</keyword>